<dbReference type="eggNOG" id="COG0358">
    <property type="taxonomic scope" value="Bacteria"/>
</dbReference>
<organism evidence="1 2">
    <name type="scientific">Holdemanella biformis DSM 3989</name>
    <dbReference type="NCBI Taxonomy" id="518637"/>
    <lineage>
        <taxon>Bacteria</taxon>
        <taxon>Bacillati</taxon>
        <taxon>Bacillota</taxon>
        <taxon>Erysipelotrichia</taxon>
        <taxon>Erysipelotrichales</taxon>
        <taxon>Erysipelotrichaceae</taxon>
        <taxon>Holdemanella</taxon>
    </lineage>
</organism>
<dbReference type="Gene3D" id="3.40.1360.10">
    <property type="match status" value="1"/>
</dbReference>
<dbReference type="OrthoDB" id="9802530at2"/>
<sequence length="131" mass="15098">MYLDHAGSNKAFSFSYTNTNRDELHVFEAAIDLLSYMTILKENNENFVTKNYLSLAGANNQANGDIPIFLKSFLSRHPNIKTIVFHLDNDEVGTSAATYMMNRLKNKYHCTDQHPTKYKDVNEELQEMKKV</sequence>
<comment type="caution">
    <text evidence="1">The sequence shown here is derived from an EMBL/GenBank/DDBJ whole genome shotgun (WGS) entry which is preliminary data.</text>
</comment>
<dbReference type="HOGENOM" id="CLU_1924694_0_0_9"/>
<proteinExistence type="predicted"/>
<evidence type="ECO:0008006" key="3">
    <source>
        <dbReference type="Google" id="ProtNLM"/>
    </source>
</evidence>
<dbReference type="STRING" id="518637.EUBIFOR_01614"/>
<dbReference type="RefSeq" id="WP_003865402.1">
    <property type="nucleotide sequence ID" value="NZ_DS996843.1"/>
</dbReference>
<evidence type="ECO:0000313" key="2">
    <source>
        <dbReference type="Proteomes" id="UP000004315"/>
    </source>
</evidence>
<dbReference type="Pfam" id="PF13155">
    <property type="entry name" value="Toprim_2"/>
    <property type="match status" value="1"/>
</dbReference>
<reference evidence="1 2" key="1">
    <citation type="submission" date="2008-11" db="EMBL/GenBank/DDBJ databases">
        <title>Draft genome sequence of Eubacterium biforme (DSM 3989).</title>
        <authorList>
            <person name="Sudarsanam P."/>
            <person name="Ley R."/>
            <person name="Guruge J."/>
            <person name="Turnbaugh P.J."/>
            <person name="Mahowald M."/>
            <person name="Liep D."/>
            <person name="Gordon J."/>
        </authorList>
    </citation>
    <scope>NUCLEOTIDE SEQUENCE [LARGE SCALE GENOMIC DNA]</scope>
    <source>
        <strain evidence="1 2">DSM 3989</strain>
    </source>
</reference>
<dbReference type="AlphaFoldDB" id="B7CBN9"/>
<protein>
    <recommendedName>
        <fullName evidence="3">DUF3991 domain-containing protein</fullName>
    </recommendedName>
</protein>
<name>B7CBN9_9FIRM</name>
<accession>B7CBN9</accession>
<dbReference type="Proteomes" id="UP000004315">
    <property type="component" value="Unassembled WGS sequence"/>
</dbReference>
<gene>
    <name evidence="1" type="ORF">EUBIFOR_01614</name>
</gene>
<keyword evidence="2" id="KW-1185">Reference proteome</keyword>
<dbReference type="EMBL" id="ABYT01000086">
    <property type="protein sequence ID" value="EEC89869.1"/>
    <property type="molecule type" value="Genomic_DNA"/>
</dbReference>
<evidence type="ECO:0000313" key="1">
    <source>
        <dbReference type="EMBL" id="EEC89869.1"/>
    </source>
</evidence>